<dbReference type="Pfam" id="PF24758">
    <property type="entry name" value="LRR_At5g56370"/>
    <property type="match status" value="1"/>
</dbReference>
<dbReference type="AlphaFoldDB" id="A0A1E5VSH2"/>
<feature type="domain" description="F-box/LRR-repeat protein 15/At3g58940/PEG3-like LRR" evidence="2">
    <location>
        <begin position="2"/>
        <end position="101"/>
    </location>
</feature>
<sequence>MLQELIVVNAPCLERLRHHAPYKDKMHISIISAPKLKILGRLTDNISRLELGATVYKGLHTIRMATVMRTVKVLAIRLDNLGVHVIINLMKCFPCLEKLYIKTYIATKNMRLHNSQDHIECLDLHLKTIRIRYYSGEGSHLAFAKFFVLDASVLESIVLDVVPDKMRSDWWIENQRRQLQLEERASIGAQVDFTSDDCFDYLNDIQEFADSCE</sequence>
<dbReference type="PANTHER" id="PTHR32141">
    <property type="match status" value="1"/>
</dbReference>
<dbReference type="STRING" id="888268.A0A1E5VSH2"/>
<comment type="caution">
    <text evidence="3">The sequence shown here is derived from an EMBL/GenBank/DDBJ whole genome shotgun (WGS) entry which is preliminary data.</text>
</comment>
<reference evidence="3 4" key="1">
    <citation type="submission" date="2016-09" db="EMBL/GenBank/DDBJ databases">
        <title>The draft genome of Dichanthelium oligosanthes: A C3 panicoid grass species.</title>
        <authorList>
            <person name="Studer A.J."/>
            <person name="Schnable J.C."/>
            <person name="Brutnell T.P."/>
        </authorList>
    </citation>
    <scope>NUCLEOTIDE SEQUENCE [LARGE SCALE GENOMIC DNA]</scope>
    <source>
        <strain evidence="4">cv. Kellogg 1175</strain>
        <tissue evidence="3">Leaf</tissue>
    </source>
</reference>
<protein>
    <submittedName>
        <fullName evidence="3">Uncharacterized protein</fullName>
    </submittedName>
</protein>
<dbReference type="EMBL" id="LWDX02030876">
    <property type="protein sequence ID" value="OEL28083.1"/>
    <property type="molecule type" value="Genomic_DNA"/>
</dbReference>
<name>A0A1E5VSH2_9POAL</name>
<feature type="domain" description="FBD" evidence="1">
    <location>
        <begin position="118"/>
        <end position="158"/>
    </location>
</feature>
<gene>
    <name evidence="3" type="ORF">BAE44_0010897</name>
</gene>
<dbReference type="InterPro" id="IPR006566">
    <property type="entry name" value="FBD"/>
</dbReference>
<accession>A0A1E5VSH2</accession>
<proteinExistence type="predicted"/>
<dbReference type="Pfam" id="PF08387">
    <property type="entry name" value="FBD"/>
    <property type="match status" value="1"/>
</dbReference>
<organism evidence="3 4">
    <name type="scientific">Dichanthelium oligosanthes</name>
    <dbReference type="NCBI Taxonomy" id="888268"/>
    <lineage>
        <taxon>Eukaryota</taxon>
        <taxon>Viridiplantae</taxon>
        <taxon>Streptophyta</taxon>
        <taxon>Embryophyta</taxon>
        <taxon>Tracheophyta</taxon>
        <taxon>Spermatophyta</taxon>
        <taxon>Magnoliopsida</taxon>
        <taxon>Liliopsida</taxon>
        <taxon>Poales</taxon>
        <taxon>Poaceae</taxon>
        <taxon>PACMAD clade</taxon>
        <taxon>Panicoideae</taxon>
        <taxon>Panicodae</taxon>
        <taxon>Paniceae</taxon>
        <taxon>Dichantheliinae</taxon>
        <taxon>Dichanthelium</taxon>
    </lineage>
</organism>
<dbReference type="PANTHER" id="PTHR32141:SF160">
    <property type="entry name" value="F-BOX DOMAIN-CONTAINING PROTEIN"/>
    <property type="match status" value="1"/>
</dbReference>
<keyword evidence="4" id="KW-1185">Reference proteome</keyword>
<evidence type="ECO:0000313" key="4">
    <source>
        <dbReference type="Proteomes" id="UP000095767"/>
    </source>
</evidence>
<dbReference type="InterPro" id="IPR055302">
    <property type="entry name" value="F-box_dom-containing"/>
</dbReference>
<dbReference type="OrthoDB" id="584579at2759"/>
<evidence type="ECO:0000313" key="3">
    <source>
        <dbReference type="EMBL" id="OEL28083.1"/>
    </source>
</evidence>
<dbReference type="Proteomes" id="UP000095767">
    <property type="component" value="Unassembled WGS sequence"/>
</dbReference>
<dbReference type="InterPro" id="IPR055411">
    <property type="entry name" value="LRR_FXL15/At3g58940/PEG3-like"/>
</dbReference>
<evidence type="ECO:0000259" key="1">
    <source>
        <dbReference type="Pfam" id="PF08387"/>
    </source>
</evidence>
<evidence type="ECO:0000259" key="2">
    <source>
        <dbReference type="Pfam" id="PF24758"/>
    </source>
</evidence>